<dbReference type="EMBL" id="UINC01181802">
    <property type="protein sequence ID" value="SVD91683.1"/>
    <property type="molecule type" value="Genomic_DNA"/>
</dbReference>
<organism evidence="1">
    <name type="scientific">marine metagenome</name>
    <dbReference type="NCBI Taxonomy" id="408172"/>
    <lineage>
        <taxon>unclassified sequences</taxon>
        <taxon>metagenomes</taxon>
        <taxon>ecological metagenomes</taxon>
    </lineage>
</organism>
<proteinExistence type="predicted"/>
<reference evidence="1" key="1">
    <citation type="submission" date="2018-05" db="EMBL/GenBank/DDBJ databases">
        <authorList>
            <person name="Lanie J.A."/>
            <person name="Ng W.-L."/>
            <person name="Kazmierczak K.M."/>
            <person name="Andrzejewski T.M."/>
            <person name="Davidsen T.M."/>
            <person name="Wayne K.J."/>
            <person name="Tettelin H."/>
            <person name="Glass J.I."/>
            <person name="Rusch D."/>
            <person name="Podicherti R."/>
            <person name="Tsui H.-C.T."/>
            <person name="Winkler M.E."/>
        </authorList>
    </citation>
    <scope>NUCLEOTIDE SEQUENCE</scope>
</reference>
<name>A0A382Z892_9ZZZZ</name>
<evidence type="ECO:0000313" key="1">
    <source>
        <dbReference type="EMBL" id="SVD91683.1"/>
    </source>
</evidence>
<dbReference type="AlphaFoldDB" id="A0A382Z892"/>
<sequence length="43" mass="5381">MKMWEQRRNFKRFLEELKIQEAKWKKKTQEIVLGKFGSKKLQL</sequence>
<accession>A0A382Z892</accession>
<gene>
    <name evidence="1" type="ORF">METZ01_LOCUS444537</name>
</gene>
<protein>
    <submittedName>
        <fullName evidence="1">Uncharacterized protein</fullName>
    </submittedName>
</protein>